<protein>
    <submittedName>
        <fullName evidence="10">Surface lipoprotein assembly modifier</fullName>
    </submittedName>
</protein>
<evidence type="ECO:0000259" key="9">
    <source>
        <dbReference type="Pfam" id="PF24575"/>
    </source>
</evidence>
<evidence type="ECO:0000313" key="10">
    <source>
        <dbReference type="EMBL" id="MDD9328710.1"/>
    </source>
</evidence>
<dbReference type="InterPro" id="IPR057556">
    <property type="entry name" value="TPR_Slam"/>
</dbReference>
<dbReference type="Pfam" id="PF04575">
    <property type="entry name" value="SlipAM"/>
    <property type="match status" value="1"/>
</dbReference>
<dbReference type="EMBL" id="JAPQFL010000009">
    <property type="protein sequence ID" value="MDD9328710.1"/>
    <property type="molecule type" value="Genomic_DNA"/>
</dbReference>
<evidence type="ECO:0000313" key="12">
    <source>
        <dbReference type="Proteomes" id="UP001149607"/>
    </source>
</evidence>
<keyword evidence="5" id="KW-0472">Membrane</keyword>
<dbReference type="InterPro" id="IPR007655">
    <property type="entry name" value="Slam_C"/>
</dbReference>
<feature type="domain" description="Surface lipoprotein assembly modifier C-terminal" evidence="8">
    <location>
        <begin position="157"/>
        <end position="468"/>
    </location>
</feature>
<sequence>MDAAARFQAASETGREPAQSVRVEIWDNDKLLADPPMFHRVMQQALNRGDAHLLESLLAAYRRLPEPDALLLAHAEAELLRLRGDTGAAVKRYEDLQRNYPDDVRIRLDAAAALVQDRQWREADALFASTLNEPGLPENVAGNVNVFRQGIRRHNQWQFSGNLGFARHQNINDEAPSYCTPLGCTQSRPVDAWGLDYSVEAAKNTPIKGHHNVLIRTYIGGTSYYFDRKSQYDRAFGRIYSGWQYQSAKDTVSVLPFYQLQFAGSNEFADKTTRERGLPDLFARGRGIQTAWSRLLHPRLQSRLGAEMSVQRYVPQERRRPYDGRHYALNAALTYAPTNNHTVYGGWGGGVFRPRHQIVNGAHNNQAYVRHTVSAGWNARWPQLGGLESSVRGSYTWRRYSGTALDADFIHRQRENREYDLRLTLAHRNIRFAGLMPQLVYERNITNSTHDWADRKSRGIFVEVVKPF</sequence>
<organism evidence="10">
    <name type="scientific">Neisseria leonii</name>
    <dbReference type="NCBI Taxonomy" id="2995413"/>
    <lineage>
        <taxon>Bacteria</taxon>
        <taxon>Pseudomonadati</taxon>
        <taxon>Pseudomonadota</taxon>
        <taxon>Betaproteobacteria</taxon>
        <taxon>Neisseriales</taxon>
        <taxon>Neisseriaceae</taxon>
        <taxon>Neisseria</taxon>
    </lineage>
</organism>
<evidence type="ECO:0000256" key="1">
    <source>
        <dbReference type="ARBA" id="ARBA00004571"/>
    </source>
</evidence>
<proteinExistence type="inferred from homology"/>
<dbReference type="EMBL" id="CP146598">
    <property type="protein sequence ID" value="WWY02299.1"/>
    <property type="molecule type" value="Genomic_DNA"/>
</dbReference>
<keyword evidence="12" id="KW-1185">Reference proteome</keyword>
<dbReference type="GO" id="GO:0009279">
    <property type="term" value="C:cell outer membrane"/>
    <property type="evidence" value="ECO:0007669"/>
    <property type="project" value="UniProtKB-SubCell"/>
</dbReference>
<dbReference type="Pfam" id="PF24575">
    <property type="entry name" value="TPR_Slam"/>
    <property type="match status" value="1"/>
</dbReference>
<accession>A0A9X4E4N0</accession>
<keyword evidence="10" id="KW-0449">Lipoprotein</keyword>
<keyword evidence="2" id="KW-1134">Transmembrane beta strand</keyword>
<feature type="domain" description="Surface lipoprotein assembly modifier N-terminal TPR repeats region" evidence="9">
    <location>
        <begin position="28"/>
        <end position="126"/>
    </location>
</feature>
<keyword evidence="3" id="KW-0812">Transmembrane</keyword>
<evidence type="ECO:0000259" key="8">
    <source>
        <dbReference type="Pfam" id="PF04575"/>
    </source>
</evidence>
<evidence type="ECO:0000256" key="2">
    <source>
        <dbReference type="ARBA" id="ARBA00022452"/>
    </source>
</evidence>
<name>A0A9X4E4N0_9NEIS</name>
<evidence type="ECO:0000256" key="7">
    <source>
        <dbReference type="ARBA" id="ARBA00023609"/>
    </source>
</evidence>
<dbReference type="Proteomes" id="UP001149607">
    <property type="component" value="Chromosome"/>
</dbReference>
<keyword evidence="6" id="KW-0998">Cell outer membrane</keyword>
<evidence type="ECO:0000256" key="3">
    <source>
        <dbReference type="ARBA" id="ARBA00022692"/>
    </source>
</evidence>
<reference evidence="11" key="2">
    <citation type="submission" date="2024-02" db="EMBL/GenBank/DDBJ databases">
        <title>Neisseria leonii sp. nov.</title>
        <authorList>
            <person name="Boutroux M."/>
            <person name="Favre-Rochex S."/>
            <person name="Gorgette O."/>
            <person name="Touak G."/>
            <person name="Muhle E."/>
            <person name="Chesneau O."/>
            <person name="Clermont D."/>
            <person name="Rahi P."/>
        </authorList>
    </citation>
    <scope>NUCLEOTIDE SEQUENCE</scope>
    <source>
        <strain evidence="11">51.81</strain>
    </source>
</reference>
<dbReference type="RefSeq" id="WP_274585756.1">
    <property type="nucleotide sequence ID" value="NZ_CP146598.1"/>
</dbReference>
<evidence type="ECO:0000313" key="11">
    <source>
        <dbReference type="EMBL" id="WWY02299.1"/>
    </source>
</evidence>
<dbReference type="AlphaFoldDB" id="A0A9X4E4N0"/>
<evidence type="ECO:0000256" key="5">
    <source>
        <dbReference type="ARBA" id="ARBA00023136"/>
    </source>
</evidence>
<reference evidence="10" key="1">
    <citation type="submission" date="2022-10" db="EMBL/GenBank/DDBJ databases">
        <authorList>
            <person name="Boutroux M."/>
        </authorList>
    </citation>
    <scope>NUCLEOTIDE SEQUENCE</scope>
    <source>
        <strain evidence="10">51.81</strain>
    </source>
</reference>
<gene>
    <name evidence="10" type="ORF">ORY91_002148</name>
    <name evidence="11" type="ORF">V9W64_06045</name>
</gene>
<evidence type="ECO:0000256" key="4">
    <source>
        <dbReference type="ARBA" id="ARBA00022729"/>
    </source>
</evidence>
<evidence type="ECO:0000256" key="6">
    <source>
        <dbReference type="ARBA" id="ARBA00023237"/>
    </source>
</evidence>
<comment type="subcellular location">
    <subcellularLocation>
        <location evidence="1">Cell outer membrane</location>
        <topology evidence="1">Multi-pass membrane protein</topology>
    </subcellularLocation>
</comment>
<comment type="similarity">
    <text evidence="7">Belongs to the Slam family.</text>
</comment>
<keyword evidence="4" id="KW-0732">Signal</keyword>